<feature type="domain" description="Prolamin-like" evidence="3">
    <location>
        <begin position="126"/>
        <end position="197"/>
    </location>
</feature>
<protein>
    <submittedName>
        <fullName evidence="5">Uncharacterized protein LOC109131226</fullName>
    </submittedName>
</protein>
<evidence type="ECO:0000259" key="3">
    <source>
        <dbReference type="Pfam" id="PF05617"/>
    </source>
</evidence>
<dbReference type="Pfam" id="PF05617">
    <property type="entry name" value="Prolamin_like"/>
    <property type="match status" value="1"/>
</dbReference>
<keyword evidence="2" id="KW-0472">Membrane</keyword>
<dbReference type="InterPro" id="IPR008502">
    <property type="entry name" value="Prolamin-like"/>
</dbReference>
<keyword evidence="1" id="KW-0732">Signal</keyword>
<dbReference type="PANTHER" id="PTHR31951">
    <property type="entry name" value="BIFUNCTIONAL INHIBITOR/LIPID-TRANSFER PROTEIN/SEED STORAGE 2S ALBUMIN SUPERFAMILY PROTEIN-RELATED"/>
    <property type="match status" value="1"/>
</dbReference>
<evidence type="ECO:0000256" key="1">
    <source>
        <dbReference type="ARBA" id="ARBA00022729"/>
    </source>
</evidence>
<organism evidence="4 5">
    <name type="scientific">Camelina sativa</name>
    <name type="common">False flax</name>
    <name type="synonym">Myagrum sativum</name>
    <dbReference type="NCBI Taxonomy" id="90675"/>
    <lineage>
        <taxon>Eukaryota</taxon>
        <taxon>Viridiplantae</taxon>
        <taxon>Streptophyta</taxon>
        <taxon>Embryophyta</taxon>
        <taxon>Tracheophyta</taxon>
        <taxon>Spermatophyta</taxon>
        <taxon>Magnoliopsida</taxon>
        <taxon>eudicotyledons</taxon>
        <taxon>Gunneridae</taxon>
        <taxon>Pentapetalae</taxon>
        <taxon>rosids</taxon>
        <taxon>malvids</taxon>
        <taxon>Brassicales</taxon>
        <taxon>Brassicaceae</taxon>
        <taxon>Camelineae</taxon>
        <taxon>Camelina</taxon>
    </lineage>
</organism>
<proteinExistence type="predicted"/>
<dbReference type="Proteomes" id="UP000694864">
    <property type="component" value="Chromosome 20"/>
</dbReference>
<dbReference type="GeneID" id="109131226"/>
<dbReference type="RefSeq" id="XP_019097464.1">
    <property type="nucleotide sequence ID" value="XM_019241919.1"/>
</dbReference>
<evidence type="ECO:0000256" key="2">
    <source>
        <dbReference type="SAM" id="Phobius"/>
    </source>
</evidence>
<accession>A0ABM1REM6</accession>
<keyword evidence="2" id="KW-0812">Transmembrane</keyword>
<sequence length="203" mass="22765">MVHEEVRKHEGSDNARGYRVLTHCIRPVFKAVMGRSSICMMYAYVCVSQDLGHNDCCLSWLVILHLKNVRVGSGSQPVDQFRLPYSAHITKFTSQIAMLFIVVALVCAFVPVFSVDESEAKSLWDTCLAKISPHCALNTITVVFGNATINDSCCHDHVHEGKVCHDTLIKYIADKPDLLARETLYLKRTDELWNHCVAISKTA</sequence>
<gene>
    <name evidence="5" type="primary">LOC109131226</name>
</gene>
<evidence type="ECO:0000313" key="5">
    <source>
        <dbReference type="RefSeq" id="XP_019097464.1"/>
    </source>
</evidence>
<dbReference type="PANTHER" id="PTHR31951:SF27">
    <property type="entry name" value="BIFUNCTIONAL INHIBITOR_LIPID-TRANSFER PROTEIN_SEED STORAGE 2S ALBUMIN SUPERFAMILY PROTEIN-RELATED"/>
    <property type="match status" value="1"/>
</dbReference>
<evidence type="ECO:0000313" key="4">
    <source>
        <dbReference type="Proteomes" id="UP000694864"/>
    </source>
</evidence>
<reference evidence="4" key="1">
    <citation type="journal article" date="2014" name="Nat. Commun.">
        <title>The emerging biofuel crop Camelina sativa retains a highly undifferentiated hexaploid genome structure.</title>
        <authorList>
            <person name="Kagale S."/>
            <person name="Koh C."/>
            <person name="Nixon J."/>
            <person name="Bollina V."/>
            <person name="Clarke W.E."/>
            <person name="Tuteja R."/>
            <person name="Spillane C."/>
            <person name="Robinson S.J."/>
            <person name="Links M.G."/>
            <person name="Clarke C."/>
            <person name="Higgins E.E."/>
            <person name="Huebert T."/>
            <person name="Sharpe A.G."/>
            <person name="Parkin I.A."/>
        </authorList>
    </citation>
    <scope>NUCLEOTIDE SEQUENCE [LARGE SCALE GENOMIC DNA]</scope>
    <source>
        <strain evidence="4">cv. DH55</strain>
    </source>
</reference>
<keyword evidence="4" id="KW-1185">Reference proteome</keyword>
<feature type="transmembrane region" description="Helical" evidence="2">
    <location>
        <begin position="92"/>
        <end position="113"/>
    </location>
</feature>
<name>A0ABM1REM6_CAMSA</name>
<keyword evidence="2" id="KW-1133">Transmembrane helix</keyword>
<reference evidence="5" key="2">
    <citation type="submission" date="2025-08" db="UniProtKB">
        <authorList>
            <consortium name="RefSeq"/>
        </authorList>
    </citation>
    <scope>IDENTIFICATION</scope>
    <source>
        <tissue evidence="5">Leaf</tissue>
    </source>
</reference>